<dbReference type="VEuPathDB" id="FungiDB:FUN_004009"/>
<dbReference type="VEuPathDB" id="FungiDB:RhiirA1_421376"/>
<proteinExistence type="predicted"/>
<accession>A0A2I1EMN1</accession>
<comment type="caution">
    <text evidence="1">The sequence shown here is derived from an EMBL/GenBank/DDBJ whole genome shotgun (WGS) entry which is preliminary data.</text>
</comment>
<dbReference type="Proteomes" id="UP000233469">
    <property type="component" value="Unassembled WGS sequence"/>
</dbReference>
<dbReference type="VEuPathDB" id="FungiDB:RhiirFUN_006155"/>
<dbReference type="AlphaFoldDB" id="A0A2I1EMN1"/>
<dbReference type="EMBL" id="LLXJ01000591">
    <property type="protein sequence ID" value="PKC07929.1"/>
    <property type="molecule type" value="Genomic_DNA"/>
</dbReference>
<gene>
    <name evidence="1" type="ORF">RhiirA5_358565</name>
    <name evidence="2" type="ORF">RhiirC2_729401</name>
</gene>
<reference evidence="3 4" key="1">
    <citation type="submission" date="2016-04" db="EMBL/GenBank/DDBJ databases">
        <title>Genome analyses suggest a sexual origin of heterokaryosis in a supposedly ancient asexual fungus.</title>
        <authorList>
            <person name="Ropars J."/>
            <person name="Sedzielewska K."/>
            <person name="Noel J."/>
            <person name="Charron P."/>
            <person name="Farinelli L."/>
            <person name="Marton T."/>
            <person name="Kruger M."/>
            <person name="Pelin A."/>
            <person name="Brachmann A."/>
            <person name="Corradi N."/>
        </authorList>
    </citation>
    <scope>NUCLEOTIDE SEQUENCE [LARGE SCALE GENOMIC DNA]</scope>
    <source>
        <strain evidence="1 3">A5</strain>
        <strain evidence="2 4">C2</strain>
    </source>
</reference>
<reference evidence="1 3" key="2">
    <citation type="submission" date="2017-09" db="EMBL/GenBank/DDBJ databases">
        <title>Extensive intraspecific genome diversity in a model arbuscular mycorrhizal fungus.</title>
        <authorList>
            <person name="Chen E.C."/>
            <person name="Morin E."/>
            <person name="Beaudet D."/>
            <person name="Noel J."/>
            <person name="Ndikumana S."/>
            <person name="Charron P."/>
            <person name="St-Onge C."/>
            <person name="Giorgi J."/>
            <person name="Grigoriev I.V."/>
            <person name="Roux C."/>
            <person name="Martin F.M."/>
            <person name="Corradi N."/>
        </authorList>
    </citation>
    <scope>NUCLEOTIDE SEQUENCE [LARGE SCALE GENOMIC DNA]</scope>
    <source>
        <strain evidence="1 3">A5</strain>
    </source>
</reference>
<name>A0A2I1EMN1_9GLOM</name>
<evidence type="ECO:0000313" key="4">
    <source>
        <dbReference type="Proteomes" id="UP000233469"/>
    </source>
</evidence>
<dbReference type="EMBL" id="LLXL01000079">
    <property type="protein sequence ID" value="PKK78537.1"/>
    <property type="molecule type" value="Genomic_DNA"/>
</dbReference>
<reference evidence="2 4" key="3">
    <citation type="submission" date="2017-10" db="EMBL/GenBank/DDBJ databases">
        <title>Extensive intraspecific genome diversity in a model arbuscular mycorrhizal fungus.</title>
        <authorList>
            <person name="Chen E.C.H."/>
            <person name="Morin E."/>
            <person name="Baudet D."/>
            <person name="Noel J."/>
            <person name="Ndikumana S."/>
            <person name="Charron P."/>
            <person name="St-Onge C."/>
            <person name="Giorgi J."/>
            <person name="Grigoriev I.V."/>
            <person name="Roux C."/>
            <person name="Martin F.M."/>
            <person name="Corradi N."/>
        </authorList>
    </citation>
    <scope>NUCLEOTIDE SEQUENCE [LARGE SCALE GENOMIC DNA]</scope>
    <source>
        <strain evidence="2 4">C2</strain>
    </source>
</reference>
<feature type="non-terminal residue" evidence="1">
    <location>
        <position position="59"/>
    </location>
</feature>
<evidence type="ECO:0000313" key="2">
    <source>
        <dbReference type="EMBL" id="PKK78537.1"/>
    </source>
</evidence>
<evidence type="ECO:0000313" key="1">
    <source>
        <dbReference type="EMBL" id="PKC07929.1"/>
    </source>
</evidence>
<evidence type="ECO:0000313" key="3">
    <source>
        <dbReference type="Proteomes" id="UP000232722"/>
    </source>
</evidence>
<organism evidence="1 3">
    <name type="scientific">Rhizophagus irregularis</name>
    <dbReference type="NCBI Taxonomy" id="588596"/>
    <lineage>
        <taxon>Eukaryota</taxon>
        <taxon>Fungi</taxon>
        <taxon>Fungi incertae sedis</taxon>
        <taxon>Mucoromycota</taxon>
        <taxon>Glomeromycotina</taxon>
        <taxon>Glomeromycetes</taxon>
        <taxon>Glomerales</taxon>
        <taxon>Glomeraceae</taxon>
        <taxon>Rhizophagus</taxon>
    </lineage>
</organism>
<sequence>MNITNESTIWRLKCLELLYVNKGITAAQNLNIPKEGWKKLYQKQYRREINWNNGQVQTI</sequence>
<protein>
    <submittedName>
        <fullName evidence="1">Uncharacterized protein</fullName>
    </submittedName>
</protein>
<dbReference type="Proteomes" id="UP000232722">
    <property type="component" value="Unassembled WGS sequence"/>
</dbReference>